<name>A0A1M7S371_9SPHN</name>
<accession>A0A1M7S371</accession>
<organism evidence="1 2">
    <name type="scientific">Erythrobacter sanguineus</name>
    <dbReference type="NCBI Taxonomy" id="198312"/>
    <lineage>
        <taxon>Bacteria</taxon>
        <taxon>Pseudomonadati</taxon>
        <taxon>Pseudomonadota</taxon>
        <taxon>Alphaproteobacteria</taxon>
        <taxon>Sphingomonadales</taxon>
        <taxon>Erythrobacteraceae</taxon>
        <taxon>Erythrobacter/Porphyrobacter group</taxon>
        <taxon>Erythrobacter</taxon>
    </lineage>
</organism>
<evidence type="ECO:0000313" key="1">
    <source>
        <dbReference type="EMBL" id="SHN53099.1"/>
    </source>
</evidence>
<evidence type="ECO:0000313" key="2">
    <source>
        <dbReference type="Proteomes" id="UP000184391"/>
    </source>
</evidence>
<dbReference type="STRING" id="198312.SAMN02745193_00934"/>
<reference evidence="2" key="1">
    <citation type="submission" date="2016-12" db="EMBL/GenBank/DDBJ databases">
        <authorList>
            <person name="Varghese N."/>
            <person name="Submissions S."/>
        </authorList>
    </citation>
    <scope>NUCLEOTIDE SEQUENCE [LARGE SCALE GENOMIC DNA]</scope>
    <source>
        <strain evidence="2">DSM 11032</strain>
    </source>
</reference>
<dbReference type="EMBL" id="FRDF01000004">
    <property type="protein sequence ID" value="SHN53099.1"/>
    <property type="molecule type" value="Genomic_DNA"/>
</dbReference>
<protein>
    <submittedName>
        <fullName evidence="1">Uncharacterized protein</fullName>
    </submittedName>
</protein>
<dbReference type="AlphaFoldDB" id="A0A1M7S371"/>
<gene>
    <name evidence="1" type="ORF">SAMN02745193_00934</name>
</gene>
<sequence length="59" mass="6522">MRVMISPLSYSAGRCHHYTMQRRKFPALAPVIKGARMGAGFRFLDSVTCVSYSLAGTPE</sequence>
<keyword evidence="2" id="KW-1185">Reference proteome</keyword>
<dbReference type="Proteomes" id="UP000184391">
    <property type="component" value="Unassembled WGS sequence"/>
</dbReference>
<proteinExistence type="predicted"/>